<comment type="caution">
    <text evidence="2">The sequence shown here is derived from an EMBL/GenBank/DDBJ whole genome shotgun (WGS) entry which is preliminary data.</text>
</comment>
<gene>
    <name evidence="2" type="ORF">M3202_11500</name>
</gene>
<protein>
    <submittedName>
        <fullName evidence="2">Uncharacterized protein</fullName>
    </submittedName>
</protein>
<organism evidence="2 3">
    <name type="scientific">Halalkalibacter oceani</name>
    <dbReference type="NCBI Taxonomy" id="1653776"/>
    <lineage>
        <taxon>Bacteria</taxon>
        <taxon>Bacillati</taxon>
        <taxon>Bacillota</taxon>
        <taxon>Bacilli</taxon>
        <taxon>Bacillales</taxon>
        <taxon>Bacillaceae</taxon>
        <taxon>Halalkalibacter</taxon>
    </lineage>
</organism>
<keyword evidence="1" id="KW-0812">Transmembrane</keyword>
<evidence type="ECO:0000313" key="3">
    <source>
        <dbReference type="Proteomes" id="UP001139179"/>
    </source>
</evidence>
<keyword evidence="3" id="KW-1185">Reference proteome</keyword>
<keyword evidence="1" id="KW-0472">Membrane</keyword>
<keyword evidence="1" id="KW-1133">Transmembrane helix</keyword>
<feature type="transmembrane region" description="Helical" evidence="1">
    <location>
        <begin position="33"/>
        <end position="52"/>
    </location>
</feature>
<sequence length="71" mass="7924">MLWPLAMVITLAIMMVGASIPYMVKNKFTKKEWVLFGLLAVGGISLNLILSLQGKLPDPLKGLEWLVHLFN</sequence>
<accession>A0A9X2DSY3</accession>
<reference evidence="2" key="1">
    <citation type="submission" date="2022-05" db="EMBL/GenBank/DDBJ databases">
        <title>Comparative Genomics of Spacecraft Associated Microbes.</title>
        <authorList>
            <person name="Tran M.T."/>
            <person name="Wright A."/>
            <person name="Seuylemezian A."/>
            <person name="Eisen J."/>
            <person name="Coil D."/>
        </authorList>
    </citation>
    <scope>NUCLEOTIDE SEQUENCE</scope>
    <source>
        <strain evidence="2">214.1.1</strain>
    </source>
</reference>
<dbReference type="Proteomes" id="UP001139179">
    <property type="component" value="Unassembled WGS sequence"/>
</dbReference>
<feature type="transmembrane region" description="Helical" evidence="1">
    <location>
        <begin position="6"/>
        <end position="24"/>
    </location>
</feature>
<dbReference type="RefSeq" id="WP_251223472.1">
    <property type="nucleotide sequence ID" value="NZ_JAMBOL010000009.1"/>
</dbReference>
<name>A0A9X2DSY3_9BACI</name>
<dbReference type="AlphaFoldDB" id="A0A9X2DSY3"/>
<evidence type="ECO:0000313" key="2">
    <source>
        <dbReference type="EMBL" id="MCM3714703.1"/>
    </source>
</evidence>
<dbReference type="EMBL" id="JAMBOL010000009">
    <property type="protein sequence ID" value="MCM3714703.1"/>
    <property type="molecule type" value="Genomic_DNA"/>
</dbReference>
<evidence type="ECO:0000256" key="1">
    <source>
        <dbReference type="SAM" id="Phobius"/>
    </source>
</evidence>
<proteinExistence type="predicted"/>